<evidence type="ECO:0000256" key="2">
    <source>
        <dbReference type="SAM" id="Phobius"/>
    </source>
</evidence>
<gene>
    <name evidence="3" type="ORF">G0Q06_01075</name>
</gene>
<dbReference type="InterPro" id="IPR021730">
    <property type="entry name" value="YdbH"/>
</dbReference>
<reference evidence="3 4" key="1">
    <citation type="submission" date="2020-02" db="EMBL/GenBank/DDBJ databases">
        <title>Albibacoteraceae fam. nov., the first described family within the subdivision 4 Verrucomicrobia.</title>
        <authorList>
            <person name="Xi F."/>
        </authorList>
    </citation>
    <scope>NUCLEOTIDE SEQUENCE [LARGE SCALE GENOMIC DNA]</scope>
    <source>
        <strain evidence="3 4">CK1056</strain>
    </source>
</reference>
<evidence type="ECO:0000313" key="4">
    <source>
        <dbReference type="Proteomes" id="UP000478417"/>
    </source>
</evidence>
<dbReference type="AlphaFoldDB" id="A0A6B2LYM7"/>
<accession>A0A6B2LYM7</accession>
<keyword evidence="4" id="KW-1185">Reference proteome</keyword>
<keyword evidence="2" id="KW-0472">Membrane</keyword>
<keyword evidence="2" id="KW-1133">Transmembrane helix</keyword>
<dbReference type="Pfam" id="PF11739">
    <property type="entry name" value="YdbH-like"/>
    <property type="match status" value="2"/>
</dbReference>
<comment type="caution">
    <text evidence="3">The sequence shown here is derived from an EMBL/GenBank/DDBJ whole genome shotgun (WGS) entry which is preliminary data.</text>
</comment>
<name>A0A6B2LYM7_9BACT</name>
<protein>
    <submittedName>
        <fullName evidence="3">Uncharacterized protein</fullName>
    </submittedName>
</protein>
<proteinExistence type="predicted"/>
<organism evidence="3 4">
    <name type="scientific">Oceanipulchritudo coccoides</name>
    <dbReference type="NCBI Taxonomy" id="2706888"/>
    <lineage>
        <taxon>Bacteria</taxon>
        <taxon>Pseudomonadati</taxon>
        <taxon>Verrucomicrobiota</taxon>
        <taxon>Opitutia</taxon>
        <taxon>Puniceicoccales</taxon>
        <taxon>Oceanipulchritudinaceae</taxon>
        <taxon>Oceanipulchritudo</taxon>
    </lineage>
</organism>
<dbReference type="EMBL" id="JAAGNX010000001">
    <property type="protein sequence ID" value="NDV61034.1"/>
    <property type="molecule type" value="Genomic_DNA"/>
</dbReference>
<dbReference type="RefSeq" id="WP_163961590.1">
    <property type="nucleotide sequence ID" value="NZ_JAAGNX010000001.1"/>
</dbReference>
<dbReference type="Proteomes" id="UP000478417">
    <property type="component" value="Unassembled WGS sequence"/>
</dbReference>
<sequence>MRALWNTPPRWLVLLSLPIVLLAVIALVLYFLAPGLLERHIKVLLSEEGIEVEQLEVKQVGLTSSRFGSGTLRLHGQSFGWESVHAGYRPAGLLDGQIDHVTVGKPSLRLRIPDLFTTASLPEQTSAPDYSLEEVPSQQEEAALEEHYTQPTDGIQGPEKSPADPGQSVMAMPLQSPPDSLDLGKVFADLPVASGLLEHGLINIEWRDVSLLQAAWEGQFTNDPEQFSGELRIDSDMLSSAFTLTSHNPSSSLRLLGDMNMKPGPLMKLFHRLGPEFGFEPALANSFSIQHPIRGEILFESNRGALPRMSARMSTESIDWQPPLEGYPPLTILDTLLLATSQAGLVNLEGAGRFANYACRDFSVEPFGWQYSGNLSELTLRAEPIGIKRKSTLWLEDLTAMYSMPDQSFGSAFTWYNGAGTHMGDVLFNGRSNGAGDLSARIRLAYPDDQVFLTSGVDQSAAGATLTIDGELPHQWLNALGDWWWGRRIMFSGTNPSIHAKLDRTGYLLKGDVRMEMDSLNVVLSNGAILNDIVGSSQFRLNGLPSSDGPQSFRVKSLASGNIRIRNLLLEWSLPTMRNFRLIRSSGNIGSGLVNLDPFTCDPFDPAIKTSLRFEEIPAQELLDWIGEKRFSLQGTVSGHIPLQWIEGVLYVGAANLRMDSTTTENRFLFTDSQFLKQQFAVINGVPAELKEPFLATLLSDGIRIRDMGLDLAPDLANGEVVLRLRVSGETRSESMEVPIESLIINNVISDEDLGHVLGFLGPVRFLANP</sequence>
<feature type="region of interest" description="Disordered" evidence="1">
    <location>
        <begin position="126"/>
        <end position="175"/>
    </location>
</feature>
<keyword evidence="2" id="KW-0812">Transmembrane</keyword>
<feature type="transmembrane region" description="Helical" evidence="2">
    <location>
        <begin position="12"/>
        <end position="33"/>
    </location>
</feature>
<evidence type="ECO:0000313" key="3">
    <source>
        <dbReference type="EMBL" id="NDV61034.1"/>
    </source>
</evidence>
<evidence type="ECO:0000256" key="1">
    <source>
        <dbReference type="SAM" id="MobiDB-lite"/>
    </source>
</evidence>